<dbReference type="KEGG" id="dsq:DICSQDRAFT_173560"/>
<dbReference type="RefSeq" id="XP_007369445.1">
    <property type="nucleotide sequence ID" value="XM_007369383.1"/>
</dbReference>
<organism evidence="1 2">
    <name type="scientific">Dichomitus squalens (strain LYAD-421)</name>
    <name type="common">Western red white-rot fungus</name>
    <dbReference type="NCBI Taxonomy" id="732165"/>
    <lineage>
        <taxon>Eukaryota</taxon>
        <taxon>Fungi</taxon>
        <taxon>Dikarya</taxon>
        <taxon>Basidiomycota</taxon>
        <taxon>Agaricomycotina</taxon>
        <taxon>Agaricomycetes</taxon>
        <taxon>Polyporales</taxon>
        <taxon>Polyporaceae</taxon>
        <taxon>Dichomitus</taxon>
    </lineage>
</organism>
<dbReference type="OMA" id="HARALIC"/>
<evidence type="ECO:0008006" key="3">
    <source>
        <dbReference type="Google" id="ProtNLM"/>
    </source>
</evidence>
<proteinExistence type="predicted"/>
<accession>R7SS71</accession>
<dbReference type="EMBL" id="JH719444">
    <property type="protein sequence ID" value="EJF57817.1"/>
    <property type="molecule type" value="Genomic_DNA"/>
</dbReference>
<evidence type="ECO:0000313" key="1">
    <source>
        <dbReference type="EMBL" id="EJF57817.1"/>
    </source>
</evidence>
<reference evidence="1 2" key="1">
    <citation type="journal article" date="2012" name="Science">
        <title>The Paleozoic origin of enzymatic lignin decomposition reconstructed from 31 fungal genomes.</title>
        <authorList>
            <person name="Floudas D."/>
            <person name="Binder M."/>
            <person name="Riley R."/>
            <person name="Barry K."/>
            <person name="Blanchette R.A."/>
            <person name="Henrissat B."/>
            <person name="Martinez A.T."/>
            <person name="Otillar R."/>
            <person name="Spatafora J.W."/>
            <person name="Yadav J.S."/>
            <person name="Aerts A."/>
            <person name="Benoit I."/>
            <person name="Boyd A."/>
            <person name="Carlson A."/>
            <person name="Copeland A."/>
            <person name="Coutinho P.M."/>
            <person name="de Vries R.P."/>
            <person name="Ferreira P."/>
            <person name="Findley K."/>
            <person name="Foster B."/>
            <person name="Gaskell J."/>
            <person name="Glotzer D."/>
            <person name="Gorecki P."/>
            <person name="Heitman J."/>
            <person name="Hesse C."/>
            <person name="Hori C."/>
            <person name="Igarashi K."/>
            <person name="Jurgens J.A."/>
            <person name="Kallen N."/>
            <person name="Kersten P."/>
            <person name="Kohler A."/>
            <person name="Kuees U."/>
            <person name="Kumar T.K.A."/>
            <person name="Kuo A."/>
            <person name="LaButti K."/>
            <person name="Larrondo L.F."/>
            <person name="Lindquist E."/>
            <person name="Ling A."/>
            <person name="Lombard V."/>
            <person name="Lucas S."/>
            <person name="Lundell T."/>
            <person name="Martin R."/>
            <person name="McLaughlin D.J."/>
            <person name="Morgenstern I."/>
            <person name="Morin E."/>
            <person name="Murat C."/>
            <person name="Nagy L.G."/>
            <person name="Nolan M."/>
            <person name="Ohm R.A."/>
            <person name="Patyshakuliyeva A."/>
            <person name="Rokas A."/>
            <person name="Ruiz-Duenas F.J."/>
            <person name="Sabat G."/>
            <person name="Salamov A."/>
            <person name="Samejima M."/>
            <person name="Schmutz J."/>
            <person name="Slot J.C."/>
            <person name="St John F."/>
            <person name="Stenlid J."/>
            <person name="Sun H."/>
            <person name="Sun S."/>
            <person name="Syed K."/>
            <person name="Tsang A."/>
            <person name="Wiebenga A."/>
            <person name="Young D."/>
            <person name="Pisabarro A."/>
            <person name="Eastwood D.C."/>
            <person name="Martin F."/>
            <person name="Cullen D."/>
            <person name="Grigoriev I.V."/>
            <person name="Hibbett D.S."/>
        </authorList>
    </citation>
    <scope>NUCLEOTIDE SEQUENCE [LARGE SCALE GENOMIC DNA]</scope>
    <source>
        <strain evidence="1 2">LYAD-421 SS1</strain>
    </source>
</reference>
<protein>
    <recommendedName>
        <fullName evidence="3">AMP-dependent synthetase/ligase domain-containing protein</fullName>
    </recommendedName>
</protein>
<dbReference type="GeneID" id="18839787"/>
<dbReference type="AlphaFoldDB" id="R7SS71"/>
<evidence type="ECO:0000313" key="2">
    <source>
        <dbReference type="Proteomes" id="UP000053319"/>
    </source>
</evidence>
<dbReference type="HOGENOM" id="CLU_1393191_0_0_1"/>
<dbReference type="Gene3D" id="3.40.50.12780">
    <property type="entry name" value="N-terminal domain of ligase-like"/>
    <property type="match status" value="1"/>
</dbReference>
<dbReference type="SUPFAM" id="SSF56801">
    <property type="entry name" value="Acetyl-CoA synthetase-like"/>
    <property type="match status" value="1"/>
</dbReference>
<dbReference type="InterPro" id="IPR042099">
    <property type="entry name" value="ANL_N_sf"/>
</dbReference>
<dbReference type="Proteomes" id="UP000053319">
    <property type="component" value="Unassembled WGS sequence"/>
</dbReference>
<name>R7SS71_DICSQ</name>
<gene>
    <name evidence="1" type="ORF">DICSQDRAFT_173560</name>
</gene>
<sequence>MSRTSTHHYVSLLIPSFNAHADALVFRPYNGRDDAWASVPNRELEERIAVARAHWVPVLASLDIRPSDVVGFWLTGSKLSDLINSIAVSALGYTPQFFGGYFGNVSIVLDLLLKSGGKALIVDETYLPAASAASATTTIIVYRSLDYDELSQLVVKVLSGGRAQDLKLSEPEVSVGPDDIAVLFHSSGTTGGLPKIIPNTFDKLGAVKTRIRSD</sequence>